<dbReference type="KEGG" id="cqu:CpipJ_CPIJ016138"/>
<sequence length="567" mass="62437">MLTENGHTEIDRRQRTRTASKIPAQRSAGRPKKDPNAPKAKYKRKQDKAAAAAATLQTFAAVAATSSKQQALLPFAAGQQQLSTFMPVPKYHERDIRTQMPILYATNCCSVTTPTITGSTRLGRSLHDGPEFPATATEEAQKRQGNRVRHKAALDGVGANKYHHLRGTAAENHLKNIGTAKAVTKMQGLSREACSNQRRLLTAFGASTESELLKISQKQFVKSAIHDWGRLRWNRLPRTRWSSRTWAKWCARRWRICARPSTKRSASAARTYSGSTNYSPTQSGAAARPARDHDDHRRDYSLAAAPFMDPEIVVQNGHAGAGLVDAEAQLYHLEMVLKMEMPKAAPAIRRKASSTTPAEEVVKSSSKLLMVERVAKMCTDLLALKPGVVFTEKGVSDLAHHFLLNAGITAILRLHKTKDSRVACAIVNQTLDHLFRDAFKEIFNETERSRPKLANRAAKKAKSDPSRRGEGTCRQLLCVHQHRPASWHPPTGIVPSSPASSTAEPPAAKGRKTSQPSLTRSLTVMPSQPQFTSCPKSRRLEPAEKRANPSEQPDTPEHQARLPGGTS</sequence>
<dbReference type="EnsemblMetazoa" id="CPIJ016138-RA">
    <property type="protein sequence ID" value="CPIJ016138-PA"/>
    <property type="gene ID" value="CPIJ016138"/>
</dbReference>
<dbReference type="eggNOG" id="KOG1080">
    <property type="taxonomic scope" value="Eukaryota"/>
</dbReference>
<dbReference type="STRING" id="7176.B0X921"/>
<feature type="compositionally biased region" description="Polar residues" evidence="1">
    <location>
        <begin position="513"/>
        <end position="535"/>
    </location>
</feature>
<dbReference type="VEuPathDB" id="VectorBase:CPIJ016138"/>
<dbReference type="eggNOG" id="KOG0364">
    <property type="taxonomic scope" value="Eukaryota"/>
</dbReference>
<evidence type="ECO:0000313" key="2">
    <source>
        <dbReference type="EMBL" id="EDS42927.1"/>
    </source>
</evidence>
<gene>
    <name evidence="3" type="primary">6049364</name>
    <name evidence="2" type="ORF">CpipJ_CPIJ016138</name>
</gene>
<name>B0X921_CULQU</name>
<dbReference type="Proteomes" id="UP000002320">
    <property type="component" value="Unassembled WGS sequence"/>
</dbReference>
<feature type="region of interest" description="Disordered" evidence="1">
    <location>
        <begin position="265"/>
        <end position="295"/>
    </location>
</feature>
<feature type="region of interest" description="Disordered" evidence="1">
    <location>
        <begin position="449"/>
        <end position="470"/>
    </location>
</feature>
<feature type="region of interest" description="Disordered" evidence="1">
    <location>
        <begin position="484"/>
        <end position="567"/>
    </location>
</feature>
<feature type="compositionally biased region" description="Basic and acidic residues" evidence="1">
    <location>
        <begin position="461"/>
        <end position="470"/>
    </location>
</feature>
<proteinExistence type="predicted"/>
<feature type="compositionally biased region" description="Polar residues" evidence="1">
    <location>
        <begin position="265"/>
        <end position="284"/>
    </location>
</feature>
<dbReference type="HOGENOM" id="CLU_480818_0_0_1"/>
<dbReference type="InParanoid" id="B0X921"/>
<evidence type="ECO:0008006" key="5">
    <source>
        <dbReference type="Google" id="ProtNLM"/>
    </source>
</evidence>
<feature type="region of interest" description="Disordered" evidence="1">
    <location>
        <begin position="1"/>
        <end position="48"/>
    </location>
</feature>
<evidence type="ECO:0000313" key="4">
    <source>
        <dbReference type="Proteomes" id="UP000002320"/>
    </source>
</evidence>
<dbReference type="SUPFAM" id="SSF52029">
    <property type="entry name" value="GroEL apical domain-like"/>
    <property type="match status" value="1"/>
</dbReference>
<reference evidence="2" key="1">
    <citation type="submission" date="2007-03" db="EMBL/GenBank/DDBJ databases">
        <title>Annotation of Culex pipiens quinquefasciatus.</title>
        <authorList>
            <consortium name="The Broad Institute Genome Sequencing Platform"/>
            <person name="Atkinson P.W."/>
            <person name="Hemingway J."/>
            <person name="Christensen B.M."/>
            <person name="Higgs S."/>
            <person name="Kodira C."/>
            <person name="Hannick L."/>
            <person name="Megy K."/>
            <person name="O'Leary S."/>
            <person name="Pearson M."/>
            <person name="Haas B.J."/>
            <person name="Mauceli E."/>
            <person name="Wortman J.R."/>
            <person name="Lee N.H."/>
            <person name="Guigo R."/>
            <person name="Stanke M."/>
            <person name="Alvarado L."/>
            <person name="Amedeo P."/>
            <person name="Antoine C.H."/>
            <person name="Arensburger P."/>
            <person name="Bidwell S.L."/>
            <person name="Crawford M."/>
            <person name="Camaro F."/>
            <person name="Devon K."/>
            <person name="Engels R."/>
            <person name="Hammond M."/>
            <person name="Howarth C."/>
            <person name="Koehrsen M."/>
            <person name="Lawson D."/>
            <person name="Montgomery P."/>
            <person name="Nene V."/>
            <person name="Nusbaum C."/>
            <person name="Puiu D."/>
            <person name="Romero-Severson J."/>
            <person name="Severson D.W."/>
            <person name="Shumway M."/>
            <person name="Sisk P."/>
            <person name="Stolte C."/>
            <person name="Zeng Q."/>
            <person name="Eisenstadt E."/>
            <person name="Fraser-Liggett C."/>
            <person name="Strausberg R."/>
            <person name="Galagan J."/>
            <person name="Birren B."/>
            <person name="Collins F.H."/>
        </authorList>
    </citation>
    <scope>NUCLEOTIDE SEQUENCE [LARGE SCALE GENOMIC DNA]</scope>
    <source>
        <strain evidence="2">JHB</strain>
    </source>
</reference>
<organism>
    <name type="scientific">Culex quinquefasciatus</name>
    <name type="common">Southern house mosquito</name>
    <name type="synonym">Culex pungens</name>
    <dbReference type="NCBI Taxonomy" id="7176"/>
    <lineage>
        <taxon>Eukaryota</taxon>
        <taxon>Metazoa</taxon>
        <taxon>Ecdysozoa</taxon>
        <taxon>Arthropoda</taxon>
        <taxon>Hexapoda</taxon>
        <taxon>Insecta</taxon>
        <taxon>Pterygota</taxon>
        <taxon>Neoptera</taxon>
        <taxon>Endopterygota</taxon>
        <taxon>Diptera</taxon>
        <taxon>Nematocera</taxon>
        <taxon>Culicoidea</taxon>
        <taxon>Culicidae</taxon>
        <taxon>Culicinae</taxon>
        <taxon>Culicini</taxon>
        <taxon>Culex</taxon>
        <taxon>Culex</taxon>
    </lineage>
</organism>
<feature type="compositionally biased region" description="Basic residues" evidence="1">
    <location>
        <begin position="451"/>
        <end position="460"/>
    </location>
</feature>
<accession>B0X921</accession>
<dbReference type="InterPro" id="IPR027409">
    <property type="entry name" value="GroEL-like_apical_dom_sf"/>
</dbReference>
<reference evidence="3" key="2">
    <citation type="submission" date="2020-05" db="UniProtKB">
        <authorList>
            <consortium name="EnsemblMetazoa"/>
        </authorList>
    </citation>
    <scope>IDENTIFICATION</scope>
    <source>
        <strain evidence="3">JHB</strain>
    </source>
</reference>
<protein>
    <recommendedName>
        <fullName evidence="5">Chaperonin</fullName>
    </recommendedName>
</protein>
<keyword evidence="4" id="KW-1185">Reference proteome</keyword>
<dbReference type="EMBL" id="DS232515">
    <property type="protein sequence ID" value="EDS42927.1"/>
    <property type="molecule type" value="Genomic_DNA"/>
</dbReference>
<feature type="compositionally biased region" description="Basic and acidic residues" evidence="1">
    <location>
        <begin position="1"/>
        <end position="13"/>
    </location>
</feature>
<dbReference type="AlphaFoldDB" id="B0X921"/>
<feature type="compositionally biased region" description="Low complexity" evidence="1">
    <location>
        <begin position="495"/>
        <end position="508"/>
    </location>
</feature>
<evidence type="ECO:0000313" key="3">
    <source>
        <dbReference type="EnsemblMetazoa" id="CPIJ016138-PA"/>
    </source>
</evidence>
<dbReference type="VEuPathDB" id="VectorBase:CQUJHB016842"/>
<dbReference type="OrthoDB" id="308383at2759"/>
<feature type="compositionally biased region" description="Basic and acidic residues" evidence="1">
    <location>
        <begin position="538"/>
        <end position="548"/>
    </location>
</feature>
<dbReference type="VEuPathDB" id="VectorBase:CQUJHB007311"/>
<evidence type="ECO:0000256" key="1">
    <source>
        <dbReference type="SAM" id="MobiDB-lite"/>
    </source>
</evidence>
<dbReference type="Gene3D" id="3.50.7.10">
    <property type="entry name" value="GroEL"/>
    <property type="match status" value="1"/>
</dbReference>